<accession>A0A9Q0D0D2</accession>
<gene>
    <name evidence="2" type="ORF">LUZ63_003289</name>
</gene>
<dbReference type="PANTHER" id="PTHR31170:SF18">
    <property type="entry name" value="(WILD MALAYSIAN BANANA) HYPOTHETICAL PROTEIN"/>
    <property type="match status" value="1"/>
</dbReference>
<proteinExistence type="predicted"/>
<keyword evidence="1" id="KW-1133">Transmembrane helix</keyword>
<evidence type="ECO:0000256" key="1">
    <source>
        <dbReference type="SAM" id="Phobius"/>
    </source>
</evidence>
<organism evidence="2 3">
    <name type="scientific">Rhynchospora breviuscula</name>
    <dbReference type="NCBI Taxonomy" id="2022672"/>
    <lineage>
        <taxon>Eukaryota</taxon>
        <taxon>Viridiplantae</taxon>
        <taxon>Streptophyta</taxon>
        <taxon>Embryophyta</taxon>
        <taxon>Tracheophyta</taxon>
        <taxon>Spermatophyta</taxon>
        <taxon>Magnoliopsida</taxon>
        <taxon>Liliopsida</taxon>
        <taxon>Poales</taxon>
        <taxon>Cyperaceae</taxon>
        <taxon>Cyperoideae</taxon>
        <taxon>Rhynchosporeae</taxon>
        <taxon>Rhynchospora</taxon>
    </lineage>
</organism>
<dbReference type="Proteomes" id="UP001151287">
    <property type="component" value="Unassembled WGS sequence"/>
</dbReference>
<feature type="transmembrane region" description="Helical" evidence="1">
    <location>
        <begin position="407"/>
        <end position="433"/>
    </location>
</feature>
<sequence>MATEPESLQETIKTMLENIPKRTIANDPFTISRIPPFIRENHKDFYEPQMVPIGPYHHNEERFLEMEEHKRHYLHDFLERNSQVNAGAYIDAVQNVMKYASDYYREPIYLSDDKFVQMLLLDGCFILELVLKLGNDKHRCLCWARWDFMSILSDLLLIESQIPFFVLEKLYAVSKGLDGYKSPVDSDLKKLVVNNLFVKYFGDNLQTSRVQRLFEGPVHHLLHLYHELSLPNPETRKECYKASSHRQKNHRLPLVIPSATRLLELGFVLRKQDSIENCEVTLKHRTRIRIPRLIIDSTRQTLLMNLLAFEHGLEETKCRWTGLMVMMNCLVKDKKDLEILQRSGIVLNLLPSEDEMIQFFSQLSKQVTSDFSDHYFWDLFEQVNVSCEAYFRQKRARLMHEYFNNRWAVISFVSSIVAIFLSTVQTLVSVYTYRRRFN</sequence>
<dbReference type="OrthoDB" id="623510at2759"/>
<dbReference type="PANTHER" id="PTHR31170">
    <property type="entry name" value="BNAC04G53230D PROTEIN"/>
    <property type="match status" value="1"/>
</dbReference>
<keyword evidence="1" id="KW-0812">Transmembrane</keyword>
<name>A0A9Q0D0D2_9POAL</name>
<keyword evidence="3" id="KW-1185">Reference proteome</keyword>
<protein>
    <submittedName>
        <fullName evidence="2">Uncharacterized protein</fullName>
    </submittedName>
</protein>
<dbReference type="EMBL" id="JAMQYH010000001">
    <property type="protein sequence ID" value="KAJ1703510.1"/>
    <property type="molecule type" value="Genomic_DNA"/>
</dbReference>
<comment type="caution">
    <text evidence="2">The sequence shown here is derived from an EMBL/GenBank/DDBJ whole genome shotgun (WGS) entry which is preliminary data.</text>
</comment>
<keyword evidence="1" id="KW-0472">Membrane</keyword>
<reference evidence="2" key="1">
    <citation type="journal article" date="2022" name="Cell">
        <title>Repeat-based holocentromeres influence genome architecture and karyotype evolution.</title>
        <authorList>
            <person name="Hofstatter P.G."/>
            <person name="Thangavel G."/>
            <person name="Lux T."/>
            <person name="Neumann P."/>
            <person name="Vondrak T."/>
            <person name="Novak P."/>
            <person name="Zhang M."/>
            <person name="Costa L."/>
            <person name="Castellani M."/>
            <person name="Scott A."/>
            <person name="Toegelov H."/>
            <person name="Fuchs J."/>
            <person name="Mata-Sucre Y."/>
            <person name="Dias Y."/>
            <person name="Vanzela A.L.L."/>
            <person name="Huettel B."/>
            <person name="Almeida C.C.S."/>
            <person name="Simkova H."/>
            <person name="Souza G."/>
            <person name="Pedrosa-Harand A."/>
            <person name="Macas J."/>
            <person name="Mayer K.F.X."/>
            <person name="Houben A."/>
            <person name="Marques A."/>
        </authorList>
    </citation>
    <scope>NUCLEOTIDE SEQUENCE</scope>
    <source>
        <strain evidence="2">RhyBre1mFocal</strain>
    </source>
</reference>
<evidence type="ECO:0000313" key="3">
    <source>
        <dbReference type="Proteomes" id="UP001151287"/>
    </source>
</evidence>
<dbReference type="Pfam" id="PF03140">
    <property type="entry name" value="DUF247"/>
    <property type="match status" value="1"/>
</dbReference>
<evidence type="ECO:0000313" key="2">
    <source>
        <dbReference type="EMBL" id="KAJ1703510.1"/>
    </source>
</evidence>
<dbReference type="InterPro" id="IPR004158">
    <property type="entry name" value="DUF247_pln"/>
</dbReference>
<dbReference type="AlphaFoldDB" id="A0A9Q0D0D2"/>